<accession>A0A9P4NF44</accession>
<evidence type="ECO:0000313" key="1">
    <source>
        <dbReference type="EMBL" id="KAF2418735.1"/>
    </source>
</evidence>
<dbReference type="EMBL" id="MU007125">
    <property type="protein sequence ID" value="KAF2418735.1"/>
    <property type="molecule type" value="Genomic_DNA"/>
</dbReference>
<reference evidence="1" key="1">
    <citation type="journal article" date="2020" name="Stud. Mycol.">
        <title>101 Dothideomycetes genomes: a test case for predicting lifestyles and emergence of pathogens.</title>
        <authorList>
            <person name="Haridas S."/>
            <person name="Albert R."/>
            <person name="Binder M."/>
            <person name="Bloem J."/>
            <person name="Labutti K."/>
            <person name="Salamov A."/>
            <person name="Andreopoulos B."/>
            <person name="Baker S."/>
            <person name="Barry K."/>
            <person name="Bills G."/>
            <person name="Bluhm B."/>
            <person name="Cannon C."/>
            <person name="Castanera R."/>
            <person name="Culley D."/>
            <person name="Daum C."/>
            <person name="Ezra D."/>
            <person name="Gonzalez J."/>
            <person name="Henrissat B."/>
            <person name="Kuo A."/>
            <person name="Liang C."/>
            <person name="Lipzen A."/>
            <person name="Lutzoni F."/>
            <person name="Magnuson J."/>
            <person name="Mondo S."/>
            <person name="Nolan M."/>
            <person name="Ohm R."/>
            <person name="Pangilinan J."/>
            <person name="Park H.-J."/>
            <person name="Ramirez L."/>
            <person name="Alfaro M."/>
            <person name="Sun H."/>
            <person name="Tritt A."/>
            <person name="Yoshinaga Y."/>
            <person name="Zwiers L.-H."/>
            <person name="Turgeon B."/>
            <person name="Goodwin S."/>
            <person name="Spatafora J."/>
            <person name="Crous P."/>
            <person name="Grigoriev I."/>
        </authorList>
    </citation>
    <scope>NUCLEOTIDE SEQUENCE</scope>
    <source>
        <strain evidence="1">CBS 130266</strain>
    </source>
</reference>
<gene>
    <name evidence="1" type="ORF">EJ08DRAFT_703012</name>
</gene>
<dbReference type="Proteomes" id="UP000800235">
    <property type="component" value="Unassembled WGS sequence"/>
</dbReference>
<keyword evidence="2" id="KW-1185">Reference proteome</keyword>
<evidence type="ECO:0000313" key="2">
    <source>
        <dbReference type="Proteomes" id="UP000800235"/>
    </source>
</evidence>
<comment type="caution">
    <text evidence="1">The sequence shown here is derived from an EMBL/GenBank/DDBJ whole genome shotgun (WGS) entry which is preliminary data.</text>
</comment>
<dbReference type="AlphaFoldDB" id="A0A9P4NF44"/>
<organism evidence="1 2">
    <name type="scientific">Tothia fuscella</name>
    <dbReference type="NCBI Taxonomy" id="1048955"/>
    <lineage>
        <taxon>Eukaryota</taxon>
        <taxon>Fungi</taxon>
        <taxon>Dikarya</taxon>
        <taxon>Ascomycota</taxon>
        <taxon>Pezizomycotina</taxon>
        <taxon>Dothideomycetes</taxon>
        <taxon>Pleosporomycetidae</taxon>
        <taxon>Venturiales</taxon>
        <taxon>Cylindrosympodiaceae</taxon>
        <taxon>Tothia</taxon>
    </lineage>
</organism>
<sequence length="166" mass="18194">MTSLMQLNGTGTSNYYIHEDPSQDSFQAAWTSNVTACWRLATDLNITYLAVARVDSRPRTAQVIGNAFTELAGCCEAPGNLYFAHSGCGGVACYTNDRVRVEQWNSCTAQKRDDISVFASKIDYKFLKDKSEEWQKKNGAGSVLFAKKGWLLVGCVVGSMLLSIVA</sequence>
<proteinExistence type="predicted"/>
<name>A0A9P4NF44_9PEZI</name>
<protein>
    <submittedName>
        <fullName evidence="1">Uncharacterized protein</fullName>
    </submittedName>
</protein>